<dbReference type="InterPro" id="IPR000792">
    <property type="entry name" value="Tscrpt_reg_LuxR_C"/>
</dbReference>
<keyword evidence="2" id="KW-0238">DNA-binding</keyword>
<gene>
    <name evidence="6" type="ORF">E2K98_17175</name>
    <name evidence="5" type="ORF">RCG21_06345</name>
</gene>
<evidence type="ECO:0000256" key="3">
    <source>
        <dbReference type="ARBA" id="ARBA00023163"/>
    </source>
</evidence>
<dbReference type="PROSITE" id="PS50043">
    <property type="entry name" value="HTH_LUXR_2"/>
    <property type="match status" value="1"/>
</dbReference>
<dbReference type="Pfam" id="PF00196">
    <property type="entry name" value="GerE"/>
    <property type="match status" value="1"/>
</dbReference>
<dbReference type="Proteomes" id="UP000295132">
    <property type="component" value="Unassembled WGS sequence"/>
</dbReference>
<dbReference type="GO" id="GO:0045892">
    <property type="term" value="P:negative regulation of DNA-templated transcription"/>
    <property type="evidence" value="ECO:0007669"/>
    <property type="project" value="UniProtKB-ARBA"/>
</dbReference>
<evidence type="ECO:0000256" key="1">
    <source>
        <dbReference type="ARBA" id="ARBA00023015"/>
    </source>
</evidence>
<dbReference type="GO" id="GO:0003677">
    <property type="term" value="F:DNA binding"/>
    <property type="evidence" value="ECO:0007669"/>
    <property type="project" value="UniProtKB-KW"/>
</dbReference>
<dbReference type="RefSeq" id="WP_133336231.1">
    <property type="nucleotide sequence ID" value="NZ_JAVGVR010000001.1"/>
</dbReference>
<dbReference type="CDD" id="cd06170">
    <property type="entry name" value="LuxR_C_like"/>
    <property type="match status" value="1"/>
</dbReference>
<dbReference type="Gene3D" id="3.30.450.40">
    <property type="match status" value="1"/>
</dbReference>
<evidence type="ECO:0000313" key="8">
    <source>
        <dbReference type="Proteomes" id="UP001178888"/>
    </source>
</evidence>
<evidence type="ECO:0000313" key="7">
    <source>
        <dbReference type="Proteomes" id="UP000295132"/>
    </source>
</evidence>
<organism evidence="6 7">
    <name type="scientific">Bacillus salipaludis</name>
    <dbReference type="NCBI Taxonomy" id="2547811"/>
    <lineage>
        <taxon>Bacteria</taxon>
        <taxon>Bacillati</taxon>
        <taxon>Bacillota</taxon>
        <taxon>Bacilli</taxon>
        <taxon>Bacillales</taxon>
        <taxon>Bacillaceae</taxon>
        <taxon>Bacillus</taxon>
    </lineage>
</organism>
<reference evidence="5" key="2">
    <citation type="submission" date="2023-08" db="EMBL/GenBank/DDBJ databases">
        <title>Nitrogen cycling bacteria in agricultural field soils.</title>
        <authorList>
            <person name="Jang J."/>
        </authorList>
    </citation>
    <scope>NUCLEOTIDE SEQUENCE</scope>
    <source>
        <strain evidence="5">PS3-36</strain>
    </source>
</reference>
<dbReference type="InterPro" id="IPR029016">
    <property type="entry name" value="GAF-like_dom_sf"/>
</dbReference>
<dbReference type="InterPro" id="IPR016032">
    <property type="entry name" value="Sig_transdc_resp-reg_C-effctor"/>
</dbReference>
<evidence type="ECO:0000313" key="5">
    <source>
        <dbReference type="EMBL" id="MDQ6596015.1"/>
    </source>
</evidence>
<sequence>MEQKVEQLLLKGLNILFEYKEPFLKEWKKLVSSAKFQHTTLASEFDSMIQLAIQQVSKQETSTVDTLILSLLDEWQNRFSSIHDEYESIFLLSSIENMFHKLLVKNPMATEHEHQAIQAFFSRILDHALLTHDLQDRTEKWLKMILATKVIPIKWIALARKEAQDFQISRVVCSSKFSVEAHLLEICLNLKSKEINHLSNALSRLIDSNSPEATILQISCFNETLLLCLQEKDFPVTHQQTEFIKGMYLRQLKLHHLESKLEWKDASLLFLQSLLKSRSVDRAVQAITKGLTDFMPFKRCALFLYNHYEDKGIGVCGYNVNNSSLQQIRETIFKLPLIKKYLNSLNYSQPLYFSNALEVLPKRYVREFRLKSFVVLPILTATEGNLLGIAILDQGEDSQFEVSTPTLTTLIKFGQYAGELLHSIWDETLQQYGSSNSVLTTREKEVLKLIAEGASINEAAQELHLSSYTVRDYVSVIIQKLAAKNRTDAAVKAIKMKLIS</sequence>
<evidence type="ECO:0000313" key="6">
    <source>
        <dbReference type="EMBL" id="TDK59667.1"/>
    </source>
</evidence>
<proteinExistence type="predicted"/>
<protein>
    <submittedName>
        <fullName evidence="5">LuxR C-terminal-related transcriptional regulator</fullName>
    </submittedName>
    <submittedName>
        <fullName evidence="6">Response regulator transcription factor</fullName>
    </submittedName>
</protein>
<dbReference type="PRINTS" id="PR00038">
    <property type="entry name" value="HTHLUXR"/>
</dbReference>
<accession>A0A4R5VN52</accession>
<comment type="caution">
    <text evidence="6">The sequence shown here is derived from an EMBL/GenBank/DDBJ whole genome shotgun (WGS) entry which is preliminary data.</text>
</comment>
<dbReference type="EMBL" id="SMYO01000008">
    <property type="protein sequence ID" value="TDK59667.1"/>
    <property type="molecule type" value="Genomic_DNA"/>
</dbReference>
<dbReference type="InterPro" id="IPR003018">
    <property type="entry name" value="GAF"/>
</dbReference>
<keyword evidence="3" id="KW-0804">Transcription</keyword>
<dbReference type="SUPFAM" id="SSF46894">
    <property type="entry name" value="C-terminal effector domain of the bipartite response regulators"/>
    <property type="match status" value="1"/>
</dbReference>
<name>A0A4R5VN52_9BACI</name>
<keyword evidence="8" id="KW-1185">Reference proteome</keyword>
<reference evidence="6 7" key="1">
    <citation type="submission" date="2019-03" db="EMBL/GenBank/DDBJ databases">
        <title>Bacillus niacini sp. nov. a Nicotinate-Metabolizing Mesophile Isolated from Soil.</title>
        <authorList>
            <person name="Zhang G."/>
        </authorList>
    </citation>
    <scope>NUCLEOTIDE SEQUENCE [LARGE SCALE GENOMIC DNA]</scope>
    <source>
        <strain evidence="6 7">WN066</strain>
    </source>
</reference>
<evidence type="ECO:0000256" key="2">
    <source>
        <dbReference type="ARBA" id="ARBA00023125"/>
    </source>
</evidence>
<dbReference type="Gene3D" id="1.10.10.10">
    <property type="entry name" value="Winged helix-like DNA-binding domain superfamily/Winged helix DNA-binding domain"/>
    <property type="match status" value="1"/>
</dbReference>
<dbReference type="EMBL" id="JAVGVR010000001">
    <property type="protein sequence ID" value="MDQ6596015.1"/>
    <property type="molecule type" value="Genomic_DNA"/>
</dbReference>
<dbReference type="PANTHER" id="PTHR44688:SF16">
    <property type="entry name" value="DNA-BINDING TRANSCRIPTIONAL ACTIVATOR DEVR_DOSR"/>
    <property type="match status" value="1"/>
</dbReference>
<dbReference type="AlphaFoldDB" id="A0A4R5VN52"/>
<dbReference type="Pfam" id="PF01590">
    <property type="entry name" value="GAF"/>
    <property type="match status" value="1"/>
</dbReference>
<dbReference type="Proteomes" id="UP001178888">
    <property type="component" value="Unassembled WGS sequence"/>
</dbReference>
<dbReference type="SMART" id="SM00421">
    <property type="entry name" value="HTH_LUXR"/>
    <property type="match status" value="1"/>
</dbReference>
<evidence type="ECO:0000259" key="4">
    <source>
        <dbReference type="PROSITE" id="PS50043"/>
    </source>
</evidence>
<keyword evidence="1" id="KW-0805">Transcription regulation</keyword>
<dbReference type="PANTHER" id="PTHR44688">
    <property type="entry name" value="DNA-BINDING TRANSCRIPTIONAL ACTIVATOR DEVR_DOSR"/>
    <property type="match status" value="1"/>
</dbReference>
<dbReference type="InterPro" id="IPR036388">
    <property type="entry name" value="WH-like_DNA-bd_sf"/>
</dbReference>
<dbReference type="SUPFAM" id="SSF55781">
    <property type="entry name" value="GAF domain-like"/>
    <property type="match status" value="1"/>
</dbReference>
<feature type="domain" description="HTH luxR-type" evidence="4">
    <location>
        <begin position="432"/>
        <end position="497"/>
    </location>
</feature>